<comment type="caution">
    <text evidence="1">The sequence shown here is derived from an EMBL/GenBank/DDBJ whole genome shotgun (WGS) entry which is preliminary data.</text>
</comment>
<dbReference type="Gene3D" id="3.40.50.300">
    <property type="entry name" value="P-loop containing nucleotide triphosphate hydrolases"/>
    <property type="match status" value="1"/>
</dbReference>
<dbReference type="PANTHER" id="PTHR43883:SF1">
    <property type="entry name" value="GLUCONOKINASE"/>
    <property type="match status" value="1"/>
</dbReference>
<gene>
    <name evidence="1" type="ORF">U3653_18080</name>
</gene>
<dbReference type="InterPro" id="IPR052732">
    <property type="entry name" value="Cell-binding_unc_protein"/>
</dbReference>
<sequence length="506" mass="54426">MLDASALRTALHATHESFAQLRETHTGLVVLCGDRAYKAKKPVVTDFLDFGTPEKRERACVREVELNQRLAPDVYLGLAHLTDPEGGAPEPVIVMRRMPDALRLSTMLTDSARPAPGLSALAETVARFHAAARRGADIDRAGTPARLRRRWDTLLRPLRERPPAASDPALLPCTEHLAMRFIDGRTPLLAQRIAEGRVVDGHGDLLAEDIFVLPDGFRILDCLDFDDELRCLDGLDDAAFLAMDLEFLGHTEESTLFLNEYLRAAGDSPPPSLRHHYIAYRATVRAKTDSIRAEQGDPEAAARAGRHLALAVEHLEQGAVRLALVGGLPGTGKSTVAARLSAATGAVAISSDSVRAGLRATGAIEGAAGAFGAGAYRRTAKEVVYTRMLARARDLLEHGVSVVLDASWTDADQRTRAAAVADETRSDLVSLRCACPRAIAAERLHARPRGDSDATPAIADALAAEATPWPEAIELDTTRAIEHSVALALNAWRGAPYPAPVAVSRR</sequence>
<dbReference type="Proteomes" id="UP001348098">
    <property type="component" value="Unassembled WGS sequence"/>
</dbReference>
<dbReference type="InterPro" id="IPR027417">
    <property type="entry name" value="P-loop_NTPase"/>
</dbReference>
<evidence type="ECO:0000313" key="1">
    <source>
        <dbReference type="EMBL" id="MEB3511942.1"/>
    </source>
</evidence>
<dbReference type="Pfam" id="PF13671">
    <property type="entry name" value="AAA_33"/>
    <property type="match status" value="1"/>
</dbReference>
<dbReference type="SUPFAM" id="SSF56112">
    <property type="entry name" value="Protein kinase-like (PK-like)"/>
    <property type="match status" value="1"/>
</dbReference>
<evidence type="ECO:0000313" key="2">
    <source>
        <dbReference type="Proteomes" id="UP001348098"/>
    </source>
</evidence>
<proteinExistence type="predicted"/>
<dbReference type="EMBL" id="JAYKYQ010000007">
    <property type="protein sequence ID" value="MEB3511942.1"/>
    <property type="molecule type" value="Genomic_DNA"/>
</dbReference>
<dbReference type="InterPro" id="IPR011009">
    <property type="entry name" value="Kinase-like_dom_sf"/>
</dbReference>
<protein>
    <submittedName>
        <fullName evidence="1">AAA family ATPase</fullName>
    </submittedName>
</protein>
<dbReference type="RefSeq" id="WP_195081298.1">
    <property type="nucleotide sequence ID" value="NZ_JAYESH010000006.1"/>
</dbReference>
<keyword evidence="2" id="KW-1185">Reference proteome</keyword>
<dbReference type="SUPFAM" id="SSF52540">
    <property type="entry name" value="P-loop containing nucleoside triphosphate hydrolases"/>
    <property type="match status" value="1"/>
</dbReference>
<dbReference type="PANTHER" id="PTHR43883">
    <property type="entry name" value="SLR0207 PROTEIN"/>
    <property type="match status" value="1"/>
</dbReference>
<name>A0ABU6AXB5_9NOCA</name>
<organism evidence="1 2">
    <name type="scientific">Nocardia implantans</name>
    <dbReference type="NCBI Taxonomy" id="3108168"/>
    <lineage>
        <taxon>Bacteria</taxon>
        <taxon>Bacillati</taxon>
        <taxon>Actinomycetota</taxon>
        <taxon>Actinomycetes</taxon>
        <taxon>Mycobacteriales</taxon>
        <taxon>Nocardiaceae</taxon>
        <taxon>Nocardia</taxon>
    </lineage>
</organism>
<accession>A0ABU6AXB5</accession>
<reference evidence="1 2" key="1">
    <citation type="submission" date="2023-12" db="EMBL/GenBank/DDBJ databases">
        <title>novel species in genus Nocarida.</title>
        <authorList>
            <person name="Li Z."/>
        </authorList>
    </citation>
    <scope>NUCLEOTIDE SEQUENCE [LARGE SCALE GENOMIC DNA]</scope>
    <source>
        <strain evidence="1 2">CDC186</strain>
    </source>
</reference>